<dbReference type="EMBL" id="KN823118">
    <property type="protein sequence ID" value="KIO22121.1"/>
    <property type="molecule type" value="Genomic_DNA"/>
</dbReference>
<reference evidence="1 2" key="1">
    <citation type="submission" date="2014-04" db="EMBL/GenBank/DDBJ databases">
        <authorList>
            <consortium name="DOE Joint Genome Institute"/>
            <person name="Kuo A."/>
            <person name="Girlanda M."/>
            <person name="Perotto S."/>
            <person name="Kohler A."/>
            <person name="Nagy L.G."/>
            <person name="Floudas D."/>
            <person name="Copeland A."/>
            <person name="Barry K.W."/>
            <person name="Cichocki N."/>
            <person name="Veneault-Fourrey C."/>
            <person name="LaButti K."/>
            <person name="Lindquist E.A."/>
            <person name="Lipzen A."/>
            <person name="Lundell T."/>
            <person name="Morin E."/>
            <person name="Murat C."/>
            <person name="Sun H."/>
            <person name="Tunlid A."/>
            <person name="Henrissat B."/>
            <person name="Grigoriev I.V."/>
            <person name="Hibbett D.S."/>
            <person name="Martin F."/>
            <person name="Nordberg H.P."/>
            <person name="Cantor M.N."/>
            <person name="Hua S.X."/>
        </authorList>
    </citation>
    <scope>NUCLEOTIDE SEQUENCE [LARGE SCALE GENOMIC DNA]</scope>
    <source>
        <strain evidence="1 2">MUT 4182</strain>
    </source>
</reference>
<evidence type="ECO:0000313" key="1">
    <source>
        <dbReference type="EMBL" id="KIO22121.1"/>
    </source>
</evidence>
<gene>
    <name evidence="1" type="ORF">M407DRAFT_120577</name>
</gene>
<proteinExistence type="predicted"/>
<accession>A0A0C3QAW3</accession>
<protein>
    <submittedName>
        <fullName evidence="1">Uncharacterized protein</fullName>
    </submittedName>
</protein>
<organism evidence="1 2">
    <name type="scientific">Tulasnella calospora MUT 4182</name>
    <dbReference type="NCBI Taxonomy" id="1051891"/>
    <lineage>
        <taxon>Eukaryota</taxon>
        <taxon>Fungi</taxon>
        <taxon>Dikarya</taxon>
        <taxon>Basidiomycota</taxon>
        <taxon>Agaricomycotina</taxon>
        <taxon>Agaricomycetes</taxon>
        <taxon>Cantharellales</taxon>
        <taxon>Tulasnellaceae</taxon>
        <taxon>Tulasnella</taxon>
    </lineage>
</organism>
<evidence type="ECO:0000313" key="2">
    <source>
        <dbReference type="Proteomes" id="UP000054248"/>
    </source>
</evidence>
<reference evidence="2" key="2">
    <citation type="submission" date="2015-01" db="EMBL/GenBank/DDBJ databases">
        <title>Evolutionary Origins and Diversification of the Mycorrhizal Mutualists.</title>
        <authorList>
            <consortium name="DOE Joint Genome Institute"/>
            <consortium name="Mycorrhizal Genomics Consortium"/>
            <person name="Kohler A."/>
            <person name="Kuo A."/>
            <person name="Nagy L.G."/>
            <person name="Floudas D."/>
            <person name="Copeland A."/>
            <person name="Barry K.W."/>
            <person name="Cichocki N."/>
            <person name="Veneault-Fourrey C."/>
            <person name="LaButti K."/>
            <person name="Lindquist E.A."/>
            <person name="Lipzen A."/>
            <person name="Lundell T."/>
            <person name="Morin E."/>
            <person name="Murat C."/>
            <person name="Riley R."/>
            <person name="Ohm R."/>
            <person name="Sun H."/>
            <person name="Tunlid A."/>
            <person name="Henrissat B."/>
            <person name="Grigoriev I.V."/>
            <person name="Hibbett D.S."/>
            <person name="Martin F."/>
        </authorList>
    </citation>
    <scope>NUCLEOTIDE SEQUENCE [LARGE SCALE GENOMIC DNA]</scope>
    <source>
        <strain evidence="2">MUT 4182</strain>
    </source>
</reference>
<dbReference type="HOGENOM" id="CLU_2575598_0_0_1"/>
<keyword evidence="2" id="KW-1185">Reference proteome</keyword>
<dbReference type="AlphaFoldDB" id="A0A0C3QAW3"/>
<sequence>MKTRMRALHCIKYSDLSCTCNQSNTALCAICHSNSWPGVTGNGGRCRRKVWIQVAVSLTPAEIPHLITITMNEQLNILLAA</sequence>
<dbReference type="Proteomes" id="UP000054248">
    <property type="component" value="Unassembled WGS sequence"/>
</dbReference>
<name>A0A0C3QAW3_9AGAM</name>